<feature type="transmembrane region" description="Helical" evidence="1">
    <location>
        <begin position="73"/>
        <end position="91"/>
    </location>
</feature>
<dbReference type="AlphaFoldDB" id="A0A1H8C3A4"/>
<accession>A0A1H8C3A4</accession>
<dbReference type="Proteomes" id="UP000199695">
    <property type="component" value="Unassembled WGS sequence"/>
</dbReference>
<proteinExistence type="predicted"/>
<evidence type="ECO:0000313" key="2">
    <source>
        <dbReference type="EMBL" id="SEM89565.1"/>
    </source>
</evidence>
<dbReference type="STRING" id="1173111.SAMN05444955_10343"/>
<evidence type="ECO:0000256" key="1">
    <source>
        <dbReference type="SAM" id="Phobius"/>
    </source>
</evidence>
<protein>
    <submittedName>
        <fullName evidence="2">Uncharacterized protein</fullName>
    </submittedName>
</protein>
<keyword evidence="1" id="KW-0812">Transmembrane</keyword>
<reference evidence="2 3" key="1">
    <citation type="submission" date="2016-10" db="EMBL/GenBank/DDBJ databases">
        <authorList>
            <person name="de Groot N.N."/>
        </authorList>
    </citation>
    <scope>NUCLEOTIDE SEQUENCE [LARGE SCALE GENOMIC DNA]</scope>
    <source>
        <strain evidence="2 3">DSM 46701</strain>
    </source>
</reference>
<evidence type="ECO:0000313" key="3">
    <source>
        <dbReference type="Proteomes" id="UP000199695"/>
    </source>
</evidence>
<name>A0A1H8C3A4_9BACL</name>
<keyword evidence="3" id="KW-1185">Reference proteome</keyword>
<sequence length="93" mass="10036">MKGGPIFIHAQPGPLVSKGVIEVKTAGGIFIFLGIVLLIMAKVELGNRDGNELDAMIEERRTAEEKEKNAKRGIRLALIAIGLLLTGVLLFKL</sequence>
<organism evidence="2 3">
    <name type="scientific">Lihuaxuella thermophila</name>
    <dbReference type="NCBI Taxonomy" id="1173111"/>
    <lineage>
        <taxon>Bacteria</taxon>
        <taxon>Bacillati</taxon>
        <taxon>Bacillota</taxon>
        <taxon>Bacilli</taxon>
        <taxon>Bacillales</taxon>
        <taxon>Thermoactinomycetaceae</taxon>
        <taxon>Lihuaxuella</taxon>
    </lineage>
</organism>
<feature type="transmembrane region" description="Helical" evidence="1">
    <location>
        <begin position="20"/>
        <end position="41"/>
    </location>
</feature>
<keyword evidence="1" id="KW-0472">Membrane</keyword>
<dbReference type="EMBL" id="FOCQ01000003">
    <property type="protein sequence ID" value="SEM89565.1"/>
    <property type="molecule type" value="Genomic_DNA"/>
</dbReference>
<gene>
    <name evidence="2" type="ORF">SAMN05444955_10343</name>
</gene>
<keyword evidence="1" id="KW-1133">Transmembrane helix</keyword>